<organism evidence="1 2">
    <name type="scientific">Tenacibaculum aiptasiae</name>
    <dbReference type="NCBI Taxonomy" id="426481"/>
    <lineage>
        <taxon>Bacteria</taxon>
        <taxon>Pseudomonadati</taxon>
        <taxon>Bacteroidota</taxon>
        <taxon>Flavobacteriia</taxon>
        <taxon>Flavobacteriales</taxon>
        <taxon>Flavobacteriaceae</taxon>
        <taxon>Tenacibaculum</taxon>
    </lineage>
</organism>
<dbReference type="AlphaFoldDB" id="A0A7J5ALZ0"/>
<reference evidence="1 2" key="1">
    <citation type="submission" date="2019-09" db="EMBL/GenBank/DDBJ databases">
        <authorList>
            <person name="Cao W.R."/>
        </authorList>
    </citation>
    <scope>NUCLEOTIDE SEQUENCE [LARGE SCALE GENOMIC DNA]</scope>
    <source>
        <strain evidence="2">a4</strain>
    </source>
</reference>
<dbReference type="Proteomes" id="UP000467305">
    <property type="component" value="Unassembled WGS sequence"/>
</dbReference>
<evidence type="ECO:0000313" key="1">
    <source>
        <dbReference type="EMBL" id="KAB1158543.1"/>
    </source>
</evidence>
<dbReference type="EMBL" id="WAAU01000012">
    <property type="protein sequence ID" value="KAB1158543.1"/>
    <property type="molecule type" value="Genomic_DNA"/>
</dbReference>
<keyword evidence="2" id="KW-1185">Reference proteome</keyword>
<protein>
    <submittedName>
        <fullName evidence="1">Uncharacterized protein</fullName>
    </submittedName>
</protein>
<accession>A0A7J5ALZ0</accession>
<sequence>MKKQTAIEFYKSLEKQFPRIQKLQVLEGIDIEEESIENSRWAGNDNYVSQYKNEYINSFLLLEKLILEKLKTDASSPKLLGL</sequence>
<gene>
    <name evidence="1" type="ORF">F7018_07955</name>
</gene>
<comment type="caution">
    <text evidence="1">The sequence shown here is derived from an EMBL/GenBank/DDBJ whole genome shotgun (WGS) entry which is preliminary data.</text>
</comment>
<evidence type="ECO:0000313" key="2">
    <source>
        <dbReference type="Proteomes" id="UP000467305"/>
    </source>
</evidence>
<dbReference type="RefSeq" id="WP_150899513.1">
    <property type="nucleotide sequence ID" value="NZ_WAAU01000012.1"/>
</dbReference>
<dbReference type="OrthoDB" id="1441027at2"/>
<name>A0A7J5ALZ0_9FLAO</name>
<proteinExistence type="predicted"/>